<sequence>MNALTKPRLDPVVEMLAPKAVSAWNALDVRYGKELSTPEKGYLFARFILGLTTPFYGEGAPSLHLSACRNLLLRVLPPAEATQALEQVPQPSTDWVAKAFEAIEQIGLRDGQNLREQQRAADAASPIKTPTTPPRSIEPHQDGASA</sequence>
<proteinExistence type="predicted"/>
<accession>A0A5S9PTF4</accession>
<evidence type="ECO:0000313" key="2">
    <source>
        <dbReference type="EMBL" id="CAA0107998.1"/>
    </source>
</evidence>
<protein>
    <submittedName>
        <fullName evidence="2">Uncharacterized protein</fullName>
    </submittedName>
</protein>
<gene>
    <name evidence="2" type="ORF">STARVERO_03553</name>
</gene>
<dbReference type="AlphaFoldDB" id="A0A5S9PTF4"/>
<reference evidence="2 3" key="1">
    <citation type="submission" date="2019-12" db="EMBL/GenBank/DDBJ databases">
        <authorList>
            <person name="Reyes-Prieto M."/>
        </authorList>
    </citation>
    <scope>NUCLEOTIDE SEQUENCE [LARGE SCALE GENOMIC DNA]</scope>
    <source>
        <strain evidence="2">HF14-78462</strain>
    </source>
</reference>
<evidence type="ECO:0000256" key="1">
    <source>
        <dbReference type="SAM" id="MobiDB-lite"/>
    </source>
</evidence>
<name>A0A5S9PTF4_9HYPH</name>
<dbReference type="RefSeq" id="WP_144341087.1">
    <property type="nucleotide sequence ID" value="NZ_CACSAS010000001.1"/>
</dbReference>
<feature type="compositionally biased region" description="Basic and acidic residues" evidence="1">
    <location>
        <begin position="137"/>
        <end position="146"/>
    </location>
</feature>
<dbReference type="EMBL" id="CACSAS010000001">
    <property type="protein sequence ID" value="CAA0107998.1"/>
    <property type="molecule type" value="Genomic_DNA"/>
</dbReference>
<keyword evidence="3" id="KW-1185">Reference proteome</keyword>
<feature type="region of interest" description="Disordered" evidence="1">
    <location>
        <begin position="110"/>
        <end position="146"/>
    </location>
</feature>
<organism evidence="2 3">
    <name type="scientific">Starkeya nomas</name>
    <dbReference type="NCBI Taxonomy" id="2666134"/>
    <lineage>
        <taxon>Bacteria</taxon>
        <taxon>Pseudomonadati</taxon>
        <taxon>Pseudomonadota</taxon>
        <taxon>Alphaproteobacteria</taxon>
        <taxon>Hyphomicrobiales</taxon>
        <taxon>Xanthobacteraceae</taxon>
        <taxon>Starkeya</taxon>
    </lineage>
</organism>
<evidence type="ECO:0000313" key="3">
    <source>
        <dbReference type="Proteomes" id="UP000433050"/>
    </source>
</evidence>
<dbReference type="Proteomes" id="UP000433050">
    <property type="component" value="Unassembled WGS sequence"/>
</dbReference>